<evidence type="ECO:0000313" key="1">
    <source>
        <dbReference type="EMBL" id="APU14852.1"/>
    </source>
</evidence>
<accession>A0AAC9LDT0</accession>
<dbReference type="Proteomes" id="UP000185511">
    <property type="component" value="Chromosome"/>
</dbReference>
<protein>
    <submittedName>
        <fullName evidence="1">Uncharacterized protein</fullName>
    </submittedName>
</protein>
<name>A0AAC9LDT0_9PSEU</name>
<gene>
    <name evidence="1" type="ORF">UA74_13970</name>
</gene>
<organism evidence="1 2">
    <name type="scientific">Actinoalloteichus fjordicus</name>
    <dbReference type="NCBI Taxonomy" id="1612552"/>
    <lineage>
        <taxon>Bacteria</taxon>
        <taxon>Bacillati</taxon>
        <taxon>Actinomycetota</taxon>
        <taxon>Actinomycetes</taxon>
        <taxon>Pseudonocardiales</taxon>
        <taxon>Pseudonocardiaceae</taxon>
        <taxon>Actinoalloteichus</taxon>
    </lineage>
</organism>
<evidence type="ECO:0000313" key="2">
    <source>
        <dbReference type="Proteomes" id="UP000185511"/>
    </source>
</evidence>
<dbReference type="AlphaFoldDB" id="A0AAC9LDT0"/>
<dbReference type="KEGG" id="acad:UA74_13970"/>
<dbReference type="EMBL" id="CP016076">
    <property type="protein sequence ID" value="APU14852.1"/>
    <property type="molecule type" value="Genomic_DNA"/>
</dbReference>
<keyword evidence="2" id="KW-1185">Reference proteome</keyword>
<proteinExistence type="predicted"/>
<reference evidence="2" key="1">
    <citation type="submission" date="2016-06" db="EMBL/GenBank/DDBJ databases">
        <title>Complete genome sequence of Actinoalloteichus fjordicus DSM 46855 (=ADI127-17), type strain of the new species Actinoalloteichus fjordicus.</title>
        <authorList>
            <person name="Ruckert C."/>
            <person name="Nouioui I."/>
            <person name="Willmese J."/>
            <person name="van Wezel G."/>
            <person name="Klenk H.-P."/>
            <person name="Kalinowski J."/>
            <person name="Zotchev S.B."/>
        </authorList>
    </citation>
    <scope>NUCLEOTIDE SEQUENCE [LARGE SCALE GENOMIC DNA]</scope>
    <source>
        <strain evidence="2">ADI127-7</strain>
    </source>
</reference>
<sequence>MTSRPAALGCATRPHRVHDTGRNAVTRRVDLGAVRFRLRMNWLRRIMLTLTGSTPRSCRVDVGLHQVVIRAGRFFRTAFPLRSVSSVIVLPHHRVPGADAGPDGVRLLGARTALVQILLEAPAHARKLGKRIAVRRVTLSVDDPSLLMTVLSNRGHRRAGRRSVTP</sequence>